<feature type="non-terminal residue" evidence="3">
    <location>
        <position position="1"/>
    </location>
</feature>
<keyword evidence="1" id="KW-1133">Transmembrane helix</keyword>
<reference evidence="3" key="1">
    <citation type="submission" date="2015-07" db="EMBL/GenBank/DDBJ databases">
        <title>Adaptation to a free-living lifestyle via gene acquisitions in the diplomonad Trepomonas sp. PC1.</title>
        <authorList>
            <person name="Xu F."/>
            <person name="Jerlstrom-Hultqvist J."/>
            <person name="Kolisko M."/>
            <person name="Simpson A.G.B."/>
            <person name="Roger A.J."/>
            <person name="Svard S.G."/>
            <person name="Andersson J.O."/>
        </authorList>
    </citation>
    <scope>NUCLEOTIDE SEQUENCE</scope>
    <source>
        <strain evidence="3">PC1</strain>
    </source>
</reference>
<dbReference type="CDD" id="cd02619">
    <property type="entry name" value="Peptidase_C1"/>
    <property type="match status" value="1"/>
</dbReference>
<feature type="domain" description="Peptidase C1A papain C-terminal" evidence="2">
    <location>
        <begin position="74"/>
        <end position="331"/>
    </location>
</feature>
<dbReference type="InterPro" id="IPR038765">
    <property type="entry name" value="Papain-like_cys_pep_sf"/>
</dbReference>
<proteinExistence type="predicted"/>
<evidence type="ECO:0000259" key="2">
    <source>
        <dbReference type="Pfam" id="PF00112"/>
    </source>
</evidence>
<dbReference type="GO" id="GO:0006508">
    <property type="term" value="P:proteolysis"/>
    <property type="evidence" value="ECO:0007669"/>
    <property type="project" value="InterPro"/>
</dbReference>
<feature type="transmembrane region" description="Helical" evidence="1">
    <location>
        <begin position="26"/>
        <end position="47"/>
    </location>
</feature>
<accession>A0A146KIN5</accession>
<dbReference type="GO" id="GO:0008234">
    <property type="term" value="F:cysteine-type peptidase activity"/>
    <property type="evidence" value="ECO:0007669"/>
    <property type="project" value="InterPro"/>
</dbReference>
<dbReference type="SUPFAM" id="SSF54001">
    <property type="entry name" value="Cysteine proteinases"/>
    <property type="match status" value="1"/>
</dbReference>
<keyword evidence="1" id="KW-0472">Membrane</keyword>
<dbReference type="PANTHER" id="PTHR35899:SF1">
    <property type="entry name" value="PEPTIDASE C1A PAPAIN C-TERMINAL DOMAIN-CONTAINING PROTEIN"/>
    <property type="match status" value="1"/>
</dbReference>
<dbReference type="InterPro" id="IPR025660">
    <property type="entry name" value="Pept_his_AS"/>
</dbReference>
<protein>
    <recommendedName>
        <fullName evidence="2">Peptidase C1A papain C-terminal domain-containing protein</fullName>
    </recommendedName>
</protein>
<evidence type="ECO:0000313" key="3">
    <source>
        <dbReference type="EMBL" id="JAP95445.1"/>
    </source>
</evidence>
<dbReference type="AlphaFoldDB" id="A0A146KIN5"/>
<evidence type="ECO:0000256" key="1">
    <source>
        <dbReference type="SAM" id="Phobius"/>
    </source>
</evidence>
<sequence>DDNMEGDHFIDKKVNKKSTSIQDLSIQLLAALCVITTLILVAINMSASYDIQNIVKKSQMSSQLPKAFGVHTAGSVRDQEQRGTCWDFATMRFLEDRYRVQGAKIGKLDANKFVRFSEQAHGVNIINFCKANPSKCPDTPGADGIATDGYPSWIYHFQDYLNDKLTVDLASCPYIPTESVETDSHCPGMTEFQTKKKIQYKVSNYKALYSVEDIKQALVKHNSTFPLITELMWMEYFIPCESNEIYTKLAMCTEKKRKCPQDLQNDNYNKYCIVQSLMTTTEAEFVAKRQRRDPTLGAHAMLLVGYNDEYYMKGQTQGGFIVQNSWGPVLGHSLDFLTGKISRRAEEQVCPNVNSPHEWVPIDNEGEDKYKIRKATVLAFHPDTKKPGHFHTGDLAIMTEIMKNVPELKENRFYVIKKIDESVDGTVEVTLGITDSSDPNQKFHEIKEFITLPPMVFDLLTFFFEPINAKADAANSEECGYYYYPYDLVKIVTGVHGIWGVDQMDIEFTESSYSNDADIKAATHQQEWKTFVSHTPWLDDEKNLPKFK</sequence>
<dbReference type="EMBL" id="GDID01001161">
    <property type="protein sequence ID" value="JAP95445.1"/>
    <property type="molecule type" value="Transcribed_RNA"/>
</dbReference>
<gene>
    <name evidence="3" type="ORF">TPC1_11562</name>
</gene>
<dbReference type="Pfam" id="PF00112">
    <property type="entry name" value="Peptidase_C1"/>
    <property type="match status" value="1"/>
</dbReference>
<name>A0A146KIN5_9EUKA</name>
<dbReference type="InterPro" id="IPR000668">
    <property type="entry name" value="Peptidase_C1A_C"/>
</dbReference>
<dbReference type="PANTHER" id="PTHR35899">
    <property type="entry name" value="PAPAIN FAMILY CYSTEINE PROTEASE DOMAIN CONTAINING PROTEIN"/>
    <property type="match status" value="1"/>
</dbReference>
<dbReference type="Gene3D" id="3.90.70.10">
    <property type="entry name" value="Cysteine proteinases"/>
    <property type="match status" value="1"/>
</dbReference>
<organism evidence="3">
    <name type="scientific">Trepomonas sp. PC1</name>
    <dbReference type="NCBI Taxonomy" id="1076344"/>
    <lineage>
        <taxon>Eukaryota</taxon>
        <taxon>Metamonada</taxon>
        <taxon>Diplomonadida</taxon>
        <taxon>Hexamitidae</taxon>
        <taxon>Hexamitinae</taxon>
        <taxon>Trepomonas</taxon>
    </lineage>
</organism>
<keyword evidence="1" id="KW-0812">Transmembrane</keyword>
<dbReference type="PROSITE" id="PS00639">
    <property type="entry name" value="THIOL_PROTEASE_HIS"/>
    <property type="match status" value="1"/>
</dbReference>